<dbReference type="Proteomes" id="UP001237448">
    <property type="component" value="Unassembled WGS sequence"/>
</dbReference>
<organism evidence="2 3">
    <name type="scientific">Labrys monachus</name>
    <dbReference type="NCBI Taxonomy" id="217067"/>
    <lineage>
        <taxon>Bacteria</taxon>
        <taxon>Pseudomonadati</taxon>
        <taxon>Pseudomonadota</taxon>
        <taxon>Alphaproteobacteria</taxon>
        <taxon>Hyphomicrobiales</taxon>
        <taxon>Xanthobacteraceae</taxon>
        <taxon>Labrys</taxon>
    </lineage>
</organism>
<reference evidence="2 3" key="1">
    <citation type="submission" date="2023-07" db="EMBL/GenBank/DDBJ databases">
        <title>Genomic Encyclopedia of Type Strains, Phase IV (KMG-IV): sequencing the most valuable type-strain genomes for metagenomic binning, comparative biology and taxonomic classification.</title>
        <authorList>
            <person name="Goeker M."/>
        </authorList>
    </citation>
    <scope>NUCLEOTIDE SEQUENCE [LARGE SCALE GENOMIC DNA]</scope>
    <source>
        <strain evidence="2 3">DSM 5896</strain>
    </source>
</reference>
<accession>A0ABU0F827</accession>
<keyword evidence="3" id="KW-1185">Reference proteome</keyword>
<evidence type="ECO:0000259" key="1">
    <source>
        <dbReference type="Pfam" id="PF24719"/>
    </source>
</evidence>
<evidence type="ECO:0000313" key="2">
    <source>
        <dbReference type="EMBL" id="MDQ0390696.1"/>
    </source>
</evidence>
<sequence length="118" mass="13209">MDSLKQQALCTKMGVPFVPVSEWLKVGIASNARTGLQPLNGLRHPPQGDTTGWYIWAGEILSDADDFFQPVHVAHLSEIYPAVLPYLGLPPGWRFLIADGYEDIWFDSKLIDILDDKL</sequence>
<dbReference type="InterPro" id="IPR056509">
    <property type="entry name" value="Imm33-like"/>
</dbReference>
<comment type="caution">
    <text evidence="2">The sequence shown here is derived from an EMBL/GenBank/DDBJ whole genome shotgun (WGS) entry which is preliminary data.</text>
</comment>
<protein>
    <recommendedName>
        <fullName evidence="1">Imm33-like domain-containing protein</fullName>
    </recommendedName>
</protein>
<feature type="domain" description="Imm33-like" evidence="1">
    <location>
        <begin position="5"/>
        <end position="107"/>
    </location>
</feature>
<gene>
    <name evidence="2" type="ORF">J3R73_000488</name>
</gene>
<name>A0ABU0F827_9HYPH</name>
<dbReference type="RefSeq" id="WP_370879834.1">
    <property type="nucleotide sequence ID" value="NZ_JAUSVK010000001.1"/>
</dbReference>
<proteinExistence type="predicted"/>
<dbReference type="Pfam" id="PF24719">
    <property type="entry name" value="Imm33-like"/>
    <property type="match status" value="1"/>
</dbReference>
<dbReference type="EMBL" id="JAUSVK010000001">
    <property type="protein sequence ID" value="MDQ0390696.1"/>
    <property type="molecule type" value="Genomic_DNA"/>
</dbReference>
<evidence type="ECO:0000313" key="3">
    <source>
        <dbReference type="Proteomes" id="UP001237448"/>
    </source>
</evidence>